<gene>
    <name evidence="2" type="ORF">CLPU_3c00730</name>
</gene>
<reference evidence="3" key="1">
    <citation type="submission" date="2015-07" db="EMBL/GenBank/DDBJ databases">
        <title>Draft genome sequence of the purine-degrading Gottschalkia purinilyticum DSM 1384 (formerly Clostridium purinilyticum).</title>
        <authorList>
            <person name="Poehlein A."/>
            <person name="Schiel-Bengelsdorf B."/>
            <person name="Bengelsdorf F.R."/>
            <person name="Daniel R."/>
            <person name="Duerre P."/>
        </authorList>
    </citation>
    <scope>NUCLEOTIDE SEQUENCE [LARGE SCALE GENOMIC DNA]</scope>
    <source>
        <strain evidence="3">DSM 1384</strain>
    </source>
</reference>
<name>A0A0L0WD02_GOTPU</name>
<keyword evidence="1" id="KW-0472">Membrane</keyword>
<evidence type="ECO:0000313" key="2">
    <source>
        <dbReference type="EMBL" id="KNF09295.1"/>
    </source>
</evidence>
<protein>
    <submittedName>
        <fullName evidence="2">Hemolysin XhlA</fullName>
    </submittedName>
</protein>
<dbReference type="AlphaFoldDB" id="A0A0L0WD02"/>
<dbReference type="Proteomes" id="UP000037267">
    <property type="component" value="Unassembled WGS sequence"/>
</dbReference>
<dbReference type="Pfam" id="PF10779">
    <property type="entry name" value="XhlA"/>
    <property type="match status" value="1"/>
</dbReference>
<dbReference type="RefSeq" id="WP_050354295.1">
    <property type="nucleotide sequence ID" value="NZ_LGSS01000003.1"/>
</dbReference>
<accession>A0A0L0WD02</accession>
<dbReference type="OrthoDB" id="2186744at2"/>
<organism evidence="2 3">
    <name type="scientific">Gottschalkia purinilytica</name>
    <name type="common">Clostridium purinilyticum</name>
    <dbReference type="NCBI Taxonomy" id="1503"/>
    <lineage>
        <taxon>Bacteria</taxon>
        <taxon>Bacillati</taxon>
        <taxon>Bacillota</taxon>
        <taxon>Tissierellia</taxon>
        <taxon>Tissierellales</taxon>
        <taxon>Gottschalkiaceae</taxon>
        <taxon>Gottschalkia</taxon>
    </lineage>
</organism>
<keyword evidence="1" id="KW-1133">Transmembrane helix</keyword>
<evidence type="ECO:0000313" key="3">
    <source>
        <dbReference type="Proteomes" id="UP000037267"/>
    </source>
</evidence>
<proteinExistence type="predicted"/>
<sequence length="60" mass="7046">MSENIIQEMRERLVKIETMIEMSMTDTNKRIDKLEDNQKWLWRAIATSIISGAIAFLFKG</sequence>
<comment type="caution">
    <text evidence="2">The sequence shown here is derived from an EMBL/GenBank/DDBJ whole genome shotgun (WGS) entry which is preliminary data.</text>
</comment>
<evidence type="ECO:0000256" key="1">
    <source>
        <dbReference type="SAM" id="Phobius"/>
    </source>
</evidence>
<feature type="transmembrane region" description="Helical" evidence="1">
    <location>
        <begin position="40"/>
        <end position="58"/>
    </location>
</feature>
<dbReference type="EMBL" id="LGSS01000003">
    <property type="protein sequence ID" value="KNF09295.1"/>
    <property type="molecule type" value="Genomic_DNA"/>
</dbReference>
<keyword evidence="1" id="KW-0812">Transmembrane</keyword>
<dbReference type="STRING" id="1503.CLPU_3c00730"/>
<dbReference type="InterPro" id="IPR019715">
    <property type="entry name" value="Haemolysin_XhlA"/>
</dbReference>
<keyword evidence="3" id="KW-1185">Reference proteome</keyword>